<dbReference type="SUPFAM" id="SSF53335">
    <property type="entry name" value="S-adenosyl-L-methionine-dependent methyltransferases"/>
    <property type="match status" value="1"/>
</dbReference>
<dbReference type="GO" id="GO:0008168">
    <property type="term" value="F:methyltransferase activity"/>
    <property type="evidence" value="ECO:0007669"/>
    <property type="project" value="UniProtKB-KW"/>
</dbReference>
<dbReference type="Pfam" id="PF13649">
    <property type="entry name" value="Methyltransf_25"/>
    <property type="match status" value="1"/>
</dbReference>
<comment type="caution">
    <text evidence="2">The sequence shown here is derived from an EMBL/GenBank/DDBJ whole genome shotgun (WGS) entry which is preliminary data.</text>
</comment>
<evidence type="ECO:0000313" key="3">
    <source>
        <dbReference type="Proteomes" id="UP000475214"/>
    </source>
</evidence>
<protein>
    <submittedName>
        <fullName evidence="2">Class I SAM-dependent methyltransferase</fullName>
    </submittedName>
</protein>
<dbReference type="AlphaFoldDB" id="A0A6L9SD01"/>
<dbReference type="RefSeq" id="WP_163741897.1">
    <property type="nucleotide sequence ID" value="NZ_JAAGOA010000018.1"/>
</dbReference>
<accession>A0A6L9SD01</accession>
<evidence type="ECO:0000313" key="2">
    <source>
        <dbReference type="EMBL" id="NEE02899.1"/>
    </source>
</evidence>
<gene>
    <name evidence="2" type="ORF">G1H10_22295</name>
</gene>
<sequence>MRVEHAAPDGSPVGVYLAIPAGKEPEIIHSSIASDADILELGCGVGRLTRVLLAYGHDVVGVDNDPVMLAHVTGAETVHADFYDLDLGRRFGAVVAASHLVNTPGEANRIRLLEVCARHVRDDGVVLVERYPPAWSEDPHDSSGMTGPVASAVSVHRKGPDGFSATVEYRLGERRWQHDFTAEHVDDAMMIDAAAKAGLRFADWVDDAQTWARLLP</sequence>
<dbReference type="Proteomes" id="UP000475214">
    <property type="component" value="Unassembled WGS sequence"/>
</dbReference>
<keyword evidence="2" id="KW-0808">Transferase</keyword>
<dbReference type="InterPro" id="IPR041698">
    <property type="entry name" value="Methyltransf_25"/>
</dbReference>
<name>A0A6L9SD01_9ACTN</name>
<dbReference type="InterPro" id="IPR029063">
    <property type="entry name" value="SAM-dependent_MTases_sf"/>
</dbReference>
<organism evidence="2 3">
    <name type="scientific">Phytoactinopolyspora halotolerans</name>
    <dbReference type="NCBI Taxonomy" id="1981512"/>
    <lineage>
        <taxon>Bacteria</taxon>
        <taxon>Bacillati</taxon>
        <taxon>Actinomycetota</taxon>
        <taxon>Actinomycetes</taxon>
        <taxon>Jiangellales</taxon>
        <taxon>Jiangellaceae</taxon>
        <taxon>Phytoactinopolyspora</taxon>
    </lineage>
</organism>
<feature type="domain" description="Methyltransferase" evidence="1">
    <location>
        <begin position="38"/>
        <end position="124"/>
    </location>
</feature>
<dbReference type="EMBL" id="JAAGOA010000018">
    <property type="protein sequence ID" value="NEE02899.1"/>
    <property type="molecule type" value="Genomic_DNA"/>
</dbReference>
<evidence type="ECO:0000259" key="1">
    <source>
        <dbReference type="Pfam" id="PF13649"/>
    </source>
</evidence>
<dbReference type="Gene3D" id="3.40.50.150">
    <property type="entry name" value="Vaccinia Virus protein VP39"/>
    <property type="match status" value="1"/>
</dbReference>
<keyword evidence="3" id="KW-1185">Reference proteome</keyword>
<dbReference type="CDD" id="cd02440">
    <property type="entry name" value="AdoMet_MTases"/>
    <property type="match status" value="1"/>
</dbReference>
<dbReference type="GO" id="GO:0032259">
    <property type="term" value="P:methylation"/>
    <property type="evidence" value="ECO:0007669"/>
    <property type="project" value="UniProtKB-KW"/>
</dbReference>
<reference evidence="2 3" key="1">
    <citation type="submission" date="2020-02" db="EMBL/GenBank/DDBJ databases">
        <authorList>
            <person name="Li X.-J."/>
            <person name="Han X.-M."/>
        </authorList>
    </citation>
    <scope>NUCLEOTIDE SEQUENCE [LARGE SCALE GENOMIC DNA]</scope>
    <source>
        <strain evidence="2 3">CCTCC AB 2017055</strain>
    </source>
</reference>
<keyword evidence="2" id="KW-0489">Methyltransferase</keyword>
<proteinExistence type="predicted"/>